<feature type="compositionally biased region" description="Basic and acidic residues" evidence="4">
    <location>
        <begin position="73"/>
        <end position="86"/>
    </location>
</feature>
<dbReference type="InterPro" id="IPR016024">
    <property type="entry name" value="ARM-type_fold"/>
</dbReference>
<dbReference type="KEGG" id="apln:108737870"/>
<dbReference type="InterPro" id="IPR005343">
    <property type="entry name" value="Noc2"/>
</dbReference>
<evidence type="ECO:0000256" key="3">
    <source>
        <dbReference type="ARBA" id="ARBA00023242"/>
    </source>
</evidence>
<gene>
    <name evidence="6" type="primary">LOC108737870</name>
</gene>
<feature type="compositionally biased region" description="Basic residues" evidence="4">
    <location>
        <begin position="18"/>
        <end position="40"/>
    </location>
</feature>
<feature type="region of interest" description="Disordered" evidence="4">
    <location>
        <begin position="71"/>
        <end position="115"/>
    </location>
</feature>
<evidence type="ECO:0000313" key="6">
    <source>
        <dbReference type="RefSeq" id="XP_018326505.1"/>
    </source>
</evidence>
<feature type="compositionally biased region" description="Basic residues" evidence="4">
    <location>
        <begin position="739"/>
        <end position="755"/>
    </location>
</feature>
<dbReference type="RefSeq" id="XP_018326505.1">
    <property type="nucleotide sequence ID" value="XM_018471003.1"/>
</dbReference>
<feature type="region of interest" description="Disordered" evidence="4">
    <location>
        <begin position="151"/>
        <end position="188"/>
    </location>
</feature>
<organism evidence="5 6">
    <name type="scientific">Agrilus planipennis</name>
    <name type="common">Emerald ash borer</name>
    <name type="synonym">Agrilus marcopoli</name>
    <dbReference type="NCBI Taxonomy" id="224129"/>
    <lineage>
        <taxon>Eukaryota</taxon>
        <taxon>Metazoa</taxon>
        <taxon>Ecdysozoa</taxon>
        <taxon>Arthropoda</taxon>
        <taxon>Hexapoda</taxon>
        <taxon>Insecta</taxon>
        <taxon>Pterygota</taxon>
        <taxon>Neoptera</taxon>
        <taxon>Endopterygota</taxon>
        <taxon>Coleoptera</taxon>
        <taxon>Polyphaga</taxon>
        <taxon>Elateriformia</taxon>
        <taxon>Buprestoidea</taxon>
        <taxon>Buprestidae</taxon>
        <taxon>Agrilinae</taxon>
        <taxon>Agrilus</taxon>
    </lineage>
</organism>
<feature type="compositionally biased region" description="Basic and acidic residues" evidence="4">
    <location>
        <begin position="161"/>
        <end position="178"/>
    </location>
</feature>
<dbReference type="GO" id="GO:0005730">
    <property type="term" value="C:nucleolus"/>
    <property type="evidence" value="ECO:0007669"/>
    <property type="project" value="TreeGrafter"/>
</dbReference>
<dbReference type="GO" id="GO:0042393">
    <property type="term" value="F:histone binding"/>
    <property type="evidence" value="ECO:0007669"/>
    <property type="project" value="TreeGrafter"/>
</dbReference>
<dbReference type="Pfam" id="PF03715">
    <property type="entry name" value="Noc2"/>
    <property type="match status" value="1"/>
</dbReference>
<evidence type="ECO:0000256" key="2">
    <source>
        <dbReference type="ARBA" id="ARBA00005907"/>
    </source>
</evidence>
<keyword evidence="3" id="KW-0539">Nucleus</keyword>
<dbReference type="GO" id="GO:0042273">
    <property type="term" value="P:ribosomal large subunit biogenesis"/>
    <property type="evidence" value="ECO:0007669"/>
    <property type="project" value="TreeGrafter"/>
</dbReference>
<dbReference type="GO" id="GO:0003714">
    <property type="term" value="F:transcription corepressor activity"/>
    <property type="evidence" value="ECO:0007669"/>
    <property type="project" value="TreeGrafter"/>
</dbReference>
<dbReference type="GO" id="GO:0030691">
    <property type="term" value="C:Noc2p-Noc3p complex"/>
    <property type="evidence" value="ECO:0007669"/>
    <property type="project" value="TreeGrafter"/>
</dbReference>
<comment type="subcellular location">
    <subcellularLocation>
        <location evidence="1">Nucleus</location>
    </subcellularLocation>
</comment>
<dbReference type="OrthoDB" id="10266662at2759"/>
<dbReference type="FunCoup" id="A0A1W4X2F6">
    <property type="interactions" value="1416"/>
</dbReference>
<feature type="compositionally biased region" description="Polar residues" evidence="4">
    <location>
        <begin position="41"/>
        <end position="52"/>
    </location>
</feature>
<dbReference type="STRING" id="224129.A0A1W4X2F6"/>
<dbReference type="GO" id="GO:0005654">
    <property type="term" value="C:nucleoplasm"/>
    <property type="evidence" value="ECO:0007669"/>
    <property type="project" value="TreeGrafter"/>
</dbReference>
<keyword evidence="5" id="KW-1185">Reference proteome</keyword>
<evidence type="ECO:0000256" key="4">
    <source>
        <dbReference type="SAM" id="MobiDB-lite"/>
    </source>
</evidence>
<dbReference type="GO" id="GO:0030690">
    <property type="term" value="C:Noc1p-Noc2p complex"/>
    <property type="evidence" value="ECO:0007669"/>
    <property type="project" value="TreeGrafter"/>
</dbReference>
<name>A0A1W4X2F6_AGRPL</name>
<protein>
    <submittedName>
        <fullName evidence="6">Nucleolar complex protein 2 homolog</fullName>
    </submittedName>
</protein>
<proteinExistence type="inferred from homology"/>
<dbReference type="PANTHER" id="PTHR12687">
    <property type="entry name" value="NUCLEOLAR COMPLEX 2 AND RAD4-RELATED"/>
    <property type="match status" value="1"/>
</dbReference>
<reference evidence="6" key="1">
    <citation type="submission" date="2025-08" db="UniProtKB">
        <authorList>
            <consortium name="RefSeq"/>
        </authorList>
    </citation>
    <scope>IDENTIFICATION</scope>
    <source>
        <tissue evidence="6">Entire body</tissue>
    </source>
</reference>
<dbReference type="GeneID" id="108737870"/>
<feature type="region of interest" description="Disordered" evidence="4">
    <location>
        <begin position="1"/>
        <end position="56"/>
    </location>
</feature>
<feature type="compositionally biased region" description="Basic and acidic residues" evidence="4">
    <location>
        <begin position="93"/>
        <end position="105"/>
    </location>
</feature>
<dbReference type="InParanoid" id="A0A1W4X2F6"/>
<evidence type="ECO:0000256" key="1">
    <source>
        <dbReference type="ARBA" id="ARBA00004123"/>
    </source>
</evidence>
<feature type="region of interest" description="Disordered" evidence="4">
    <location>
        <begin position="697"/>
        <end position="783"/>
    </location>
</feature>
<dbReference type="PANTHER" id="PTHR12687:SF4">
    <property type="entry name" value="NUCLEOLAR COMPLEX PROTEIN 2 HOMOLOG"/>
    <property type="match status" value="1"/>
</dbReference>
<evidence type="ECO:0000313" key="5">
    <source>
        <dbReference type="Proteomes" id="UP000192223"/>
    </source>
</evidence>
<accession>A0A1W4X2F6</accession>
<dbReference type="Proteomes" id="UP000192223">
    <property type="component" value="Unplaced"/>
</dbReference>
<dbReference type="AlphaFoldDB" id="A0A1W4X2F6"/>
<dbReference type="GO" id="GO:0000122">
    <property type="term" value="P:negative regulation of transcription by RNA polymerase II"/>
    <property type="evidence" value="ECO:0007669"/>
    <property type="project" value="TreeGrafter"/>
</dbReference>
<feature type="compositionally biased region" description="Acidic residues" evidence="4">
    <location>
        <begin position="717"/>
        <end position="730"/>
    </location>
</feature>
<dbReference type="SUPFAM" id="SSF48371">
    <property type="entry name" value="ARM repeat"/>
    <property type="match status" value="1"/>
</dbReference>
<comment type="similarity">
    <text evidence="2">Belongs to the NOC2 family.</text>
</comment>
<sequence>MKVPAVTRNAKSSESKNRQKIKQLVKSSRMKCTLRPHLKSGKTSNKNKSITLSKDMEIGKVKRGNKQKAHLGFIKDTESDSEHFIDESEEETNNEKSIFDEKASENDSDTNSVENYDNEVEAHKKSLAKLKEVDPDFYKFLEENDKKLLHFDVSDEEENSDKEREEAESVHKPNRDLEVASDESDFESTKDDLVDGELCKVTLKMLKRWQNELQTDKSNKTISCVIKAFHAALIQISSQNDEETPAYRVEGSSVFNAVIQLCVLELGPAVRRYLGITYSKQPPHKCKRFVKVKSLLKGYFADLLKLLGGVTSPNILTVLLKHMHYMLPLMVSFPNLAKPAIKQLVHLWGTADETVRVIAFLCIIRLVSNQQISLLDTTFKTMYLTYVKNSKFVSVSTWPAINFMRRSLVEICALDLNVAYQHVFLYVRQLAIHLRNAITMHKKEHIQAVYNWQFVNSLKLWGNLLENTYDKPQLQPLLYPFVQVCLGMIKLVPTAQYYPLRFHVLQILINLSKETGVFIPILPFLIEVLQTFDFNKKHTKVSMKPLQFTCILRLSKSQMQENGFKDTLIESIYAQLLEYLSCQSHSIAFPDLSLFCVMQIKKFLKVCHVTNYCKKMRQILEKIQQTNAFIEKERKSLSVSLTDSKQIEAWQTLTKNKGTPLTTYYDEWNKIRTIKKNKLATENDKIGEYNLPIIRKTKKEKPDSEIKNPPNPFPSDSESDNEFNFGESDDEKSTENERKTKRGARGKGKTNKKLIRRDNDSNSVSPDGSDVEDLIEDIKLSEW</sequence>